<name>A0A9W4KTA8_9BACI</name>
<accession>A0A9W4KTA8</accession>
<organism evidence="1 2">
    <name type="scientific">Peribacillus simplex</name>
    <dbReference type="NCBI Taxonomy" id="1478"/>
    <lineage>
        <taxon>Bacteria</taxon>
        <taxon>Bacillati</taxon>
        <taxon>Bacillota</taxon>
        <taxon>Bacilli</taxon>
        <taxon>Bacillales</taxon>
        <taxon>Bacillaceae</taxon>
        <taxon>Peribacillus</taxon>
    </lineage>
</organism>
<gene>
    <name evidence="1" type="ORF">SRABI133_01138</name>
</gene>
<proteinExistence type="predicted"/>
<protein>
    <submittedName>
        <fullName evidence="1">Uncharacterized protein</fullName>
    </submittedName>
</protein>
<reference evidence="1" key="1">
    <citation type="submission" date="2021-11" db="EMBL/GenBank/DDBJ databases">
        <authorList>
            <person name="Bulgarelli D."/>
        </authorList>
    </citation>
    <scope>NUCLEOTIDE SEQUENCE</scope>
    <source>
        <strain evidence="1">Bi133</strain>
    </source>
</reference>
<comment type="caution">
    <text evidence="1">The sequence shown here is derived from an EMBL/GenBank/DDBJ whole genome shotgun (WGS) entry which is preliminary data.</text>
</comment>
<sequence>MYKKGIVVLIAGKVRAIIRYVVINISKVEKWKSVVSTINTPVTKPVLYKTMKYPRDEIDNTFMILVILKDNRLALSLFQF</sequence>
<dbReference type="Proteomes" id="UP000789326">
    <property type="component" value="Unassembled WGS sequence"/>
</dbReference>
<dbReference type="AlphaFoldDB" id="A0A9W4KTA8"/>
<dbReference type="EMBL" id="CAKKMG010000009">
    <property type="protein sequence ID" value="CAH0169086.1"/>
    <property type="molecule type" value="Genomic_DNA"/>
</dbReference>
<evidence type="ECO:0000313" key="2">
    <source>
        <dbReference type="Proteomes" id="UP000789326"/>
    </source>
</evidence>
<evidence type="ECO:0000313" key="1">
    <source>
        <dbReference type="EMBL" id="CAH0169086.1"/>
    </source>
</evidence>